<comment type="caution">
    <text evidence="2">The sequence shown here is derived from an EMBL/GenBank/DDBJ whole genome shotgun (WGS) entry which is preliminary data.</text>
</comment>
<dbReference type="Proteomes" id="UP001054945">
    <property type="component" value="Unassembled WGS sequence"/>
</dbReference>
<dbReference type="EMBL" id="BPLR01004207">
    <property type="protein sequence ID" value="GIX93173.1"/>
    <property type="molecule type" value="Genomic_DNA"/>
</dbReference>
<proteinExistence type="predicted"/>
<name>A0AAV4P9N7_CAEEX</name>
<evidence type="ECO:0000259" key="1">
    <source>
        <dbReference type="Pfam" id="PF17857"/>
    </source>
</evidence>
<organism evidence="2 3">
    <name type="scientific">Caerostris extrusa</name>
    <name type="common">Bark spider</name>
    <name type="synonym">Caerostris bankana</name>
    <dbReference type="NCBI Taxonomy" id="172846"/>
    <lineage>
        <taxon>Eukaryota</taxon>
        <taxon>Metazoa</taxon>
        <taxon>Ecdysozoa</taxon>
        <taxon>Arthropoda</taxon>
        <taxon>Chelicerata</taxon>
        <taxon>Arachnida</taxon>
        <taxon>Araneae</taxon>
        <taxon>Araneomorphae</taxon>
        <taxon>Entelegynae</taxon>
        <taxon>Araneoidea</taxon>
        <taxon>Araneidae</taxon>
        <taxon>Caerostris</taxon>
    </lineage>
</organism>
<dbReference type="Gene3D" id="1.20.920.30">
    <property type="match status" value="1"/>
</dbReference>
<protein>
    <recommendedName>
        <fullName evidence="1">Dynein heavy chain 3 AAA+ lid domain-containing protein</fullName>
    </recommendedName>
</protein>
<sequence length="216" mass="24805">MGLRQEKVDYYPGRYQHATHQLLGRPAEDCFCTFFCLRLNRNKGQIMLFTQKVCEHQFPMQCPDMEMWPPAQIAQSCLGSGSDQKDRDMGSKANVKMKPTLYVGDILVAIEFRKVEFCFQKSKLNSFVHENSSVFFRNVFLISVNSNCCRADHHDADSAKFHYVFNLRELSRIWQGMTSTLPSIISDQALSSPVEARVLQGHLLTGSVHSWILIYQ</sequence>
<evidence type="ECO:0000313" key="2">
    <source>
        <dbReference type="EMBL" id="GIX93173.1"/>
    </source>
</evidence>
<dbReference type="InterPro" id="IPR041589">
    <property type="entry name" value="DNAH3_AAA_lid_1"/>
</dbReference>
<reference evidence="2 3" key="1">
    <citation type="submission" date="2021-06" db="EMBL/GenBank/DDBJ databases">
        <title>Caerostris extrusa draft genome.</title>
        <authorList>
            <person name="Kono N."/>
            <person name="Arakawa K."/>
        </authorList>
    </citation>
    <scope>NUCLEOTIDE SEQUENCE [LARGE SCALE GENOMIC DNA]</scope>
</reference>
<evidence type="ECO:0000313" key="3">
    <source>
        <dbReference type="Proteomes" id="UP001054945"/>
    </source>
</evidence>
<dbReference type="Pfam" id="PF17857">
    <property type="entry name" value="AAA_lid_1"/>
    <property type="match status" value="1"/>
</dbReference>
<feature type="domain" description="Dynein heavy chain 3 AAA+ lid" evidence="1">
    <location>
        <begin position="158"/>
        <end position="178"/>
    </location>
</feature>
<keyword evidence="3" id="KW-1185">Reference proteome</keyword>
<dbReference type="AlphaFoldDB" id="A0AAV4P9N7"/>
<gene>
    <name evidence="2" type="ORF">CEXT_802921</name>
</gene>
<accession>A0AAV4P9N7</accession>